<dbReference type="Proteomes" id="UP001057402">
    <property type="component" value="Chromosome 9"/>
</dbReference>
<proteinExistence type="predicted"/>
<dbReference type="EMBL" id="CM042888">
    <property type="protein sequence ID" value="KAI4325776.1"/>
    <property type="molecule type" value="Genomic_DNA"/>
</dbReference>
<keyword evidence="2" id="KW-1185">Reference proteome</keyword>
<name>A0ACB9MNU4_9MYRT</name>
<gene>
    <name evidence="1" type="ORF">MLD38_031143</name>
</gene>
<accession>A0ACB9MNU4</accession>
<sequence length="155" mass="17573">MPEKGRFTVVRATGMRRGKRWSCHHEGTPKGERWKSSPGKAWSLETSGASSLSRNVRRGLDRGLEGGLLRLGRDDEEDVSCRHRFAVDFGDAGESIRRCWILGVLRYADSPKRTETGEEDEGVCYCSCCCELEDFPEYPCAERNTLKQREGSPRR</sequence>
<reference evidence="2" key="1">
    <citation type="journal article" date="2023" name="Front. Plant Sci.">
        <title>Chromosomal-level genome assembly of Melastoma candidum provides insights into trichome evolution.</title>
        <authorList>
            <person name="Zhong Y."/>
            <person name="Wu W."/>
            <person name="Sun C."/>
            <person name="Zou P."/>
            <person name="Liu Y."/>
            <person name="Dai S."/>
            <person name="Zhou R."/>
        </authorList>
    </citation>
    <scope>NUCLEOTIDE SEQUENCE [LARGE SCALE GENOMIC DNA]</scope>
</reference>
<organism evidence="1 2">
    <name type="scientific">Melastoma candidum</name>
    <dbReference type="NCBI Taxonomy" id="119954"/>
    <lineage>
        <taxon>Eukaryota</taxon>
        <taxon>Viridiplantae</taxon>
        <taxon>Streptophyta</taxon>
        <taxon>Embryophyta</taxon>
        <taxon>Tracheophyta</taxon>
        <taxon>Spermatophyta</taxon>
        <taxon>Magnoliopsida</taxon>
        <taxon>eudicotyledons</taxon>
        <taxon>Gunneridae</taxon>
        <taxon>Pentapetalae</taxon>
        <taxon>rosids</taxon>
        <taxon>malvids</taxon>
        <taxon>Myrtales</taxon>
        <taxon>Melastomataceae</taxon>
        <taxon>Melastomatoideae</taxon>
        <taxon>Melastomateae</taxon>
        <taxon>Melastoma</taxon>
    </lineage>
</organism>
<protein>
    <submittedName>
        <fullName evidence="1">Uncharacterized protein</fullName>
    </submittedName>
</protein>
<evidence type="ECO:0000313" key="1">
    <source>
        <dbReference type="EMBL" id="KAI4325776.1"/>
    </source>
</evidence>
<evidence type="ECO:0000313" key="2">
    <source>
        <dbReference type="Proteomes" id="UP001057402"/>
    </source>
</evidence>
<comment type="caution">
    <text evidence="1">The sequence shown here is derived from an EMBL/GenBank/DDBJ whole genome shotgun (WGS) entry which is preliminary data.</text>
</comment>